<organism evidence="4 5">
    <name type="scientific">Paenibacillus aquistagni</name>
    <dbReference type="NCBI Taxonomy" id="1852522"/>
    <lineage>
        <taxon>Bacteria</taxon>
        <taxon>Bacillati</taxon>
        <taxon>Bacillota</taxon>
        <taxon>Bacilli</taxon>
        <taxon>Bacillales</taxon>
        <taxon>Paenibacillaceae</taxon>
        <taxon>Paenibacillus</taxon>
    </lineage>
</organism>
<evidence type="ECO:0000259" key="3">
    <source>
        <dbReference type="PROSITE" id="PS50977"/>
    </source>
</evidence>
<feature type="DNA-binding region" description="H-T-H motif" evidence="2">
    <location>
        <begin position="23"/>
        <end position="42"/>
    </location>
</feature>
<reference evidence="4 5" key="1">
    <citation type="submission" date="2017-04" db="EMBL/GenBank/DDBJ databases">
        <authorList>
            <person name="Afonso C.L."/>
            <person name="Miller P.J."/>
            <person name="Scott M.A."/>
            <person name="Spackman E."/>
            <person name="Goraichik I."/>
            <person name="Dimitrov K.M."/>
            <person name="Suarez D.L."/>
            <person name="Swayne D.E."/>
        </authorList>
    </citation>
    <scope>NUCLEOTIDE SEQUENCE [LARGE SCALE GENOMIC DNA]</scope>
    <source>
        <strain evidence="4 5">11</strain>
    </source>
</reference>
<protein>
    <submittedName>
        <fullName evidence="4">Transcriptional regulator, TetR family</fullName>
    </submittedName>
</protein>
<dbReference type="InterPro" id="IPR001647">
    <property type="entry name" value="HTH_TetR"/>
</dbReference>
<feature type="domain" description="HTH tetR-type" evidence="3">
    <location>
        <begin position="1"/>
        <end position="60"/>
    </location>
</feature>
<dbReference type="Proteomes" id="UP000193834">
    <property type="component" value="Unassembled WGS sequence"/>
</dbReference>
<proteinExistence type="predicted"/>
<dbReference type="PANTHER" id="PTHR43479:SF11">
    <property type="entry name" value="ACREF_ENVCD OPERON REPRESSOR-RELATED"/>
    <property type="match status" value="1"/>
</dbReference>
<dbReference type="OrthoDB" id="509229at2"/>
<dbReference type="InterPro" id="IPR050624">
    <property type="entry name" value="HTH-type_Tx_Regulator"/>
</dbReference>
<dbReference type="PANTHER" id="PTHR43479">
    <property type="entry name" value="ACREF/ENVCD OPERON REPRESSOR-RELATED"/>
    <property type="match status" value="1"/>
</dbReference>
<accession>A0A1X7K5C2</accession>
<sequence>MTLQRVRSAALKQFAKEGYHGASLSQIALEAGIRKQSIATYYPSKEQLYLAVCEEVIEDYLAFMDEVQNDPLQLEQASVKDKLLRVLQANIGYKLKHADIHAFLNHLIHFPPEFLRVHVLQQIGRMELVSSAMYRQLFEEGMENGEIKRRPIEEALAAYYCLIDGLSVQLMLYDSKKLKQTMERVWDIFWNGLKKEA</sequence>
<dbReference type="InterPro" id="IPR049488">
    <property type="entry name" value="TM_1030-like_C"/>
</dbReference>
<dbReference type="EMBL" id="FXAZ01000002">
    <property type="protein sequence ID" value="SMG35961.1"/>
    <property type="molecule type" value="Genomic_DNA"/>
</dbReference>
<dbReference type="InterPro" id="IPR036271">
    <property type="entry name" value="Tet_transcr_reg_TetR-rel_C_sf"/>
</dbReference>
<evidence type="ECO:0000313" key="5">
    <source>
        <dbReference type="Proteomes" id="UP000193834"/>
    </source>
</evidence>
<dbReference type="Pfam" id="PF21256">
    <property type="entry name" value="TetR_C_5-like"/>
    <property type="match status" value="1"/>
</dbReference>
<dbReference type="SUPFAM" id="SSF48498">
    <property type="entry name" value="Tetracyclin repressor-like, C-terminal domain"/>
    <property type="match status" value="1"/>
</dbReference>
<dbReference type="InterPro" id="IPR009057">
    <property type="entry name" value="Homeodomain-like_sf"/>
</dbReference>
<dbReference type="RefSeq" id="WP_085494281.1">
    <property type="nucleotide sequence ID" value="NZ_FXAZ01000002.1"/>
</dbReference>
<dbReference type="GO" id="GO:0003677">
    <property type="term" value="F:DNA binding"/>
    <property type="evidence" value="ECO:0007669"/>
    <property type="project" value="UniProtKB-UniRule"/>
</dbReference>
<dbReference type="SUPFAM" id="SSF46689">
    <property type="entry name" value="Homeodomain-like"/>
    <property type="match status" value="1"/>
</dbReference>
<dbReference type="Gene3D" id="1.10.10.60">
    <property type="entry name" value="Homeodomain-like"/>
    <property type="match status" value="1"/>
</dbReference>
<dbReference type="STRING" id="1852522.SAMN06295960_2066"/>
<keyword evidence="1 2" id="KW-0238">DNA-binding</keyword>
<dbReference type="PROSITE" id="PS50977">
    <property type="entry name" value="HTH_TETR_2"/>
    <property type="match status" value="1"/>
</dbReference>
<dbReference type="AlphaFoldDB" id="A0A1X7K5C2"/>
<evidence type="ECO:0000256" key="2">
    <source>
        <dbReference type="PROSITE-ProRule" id="PRU00335"/>
    </source>
</evidence>
<keyword evidence="5" id="KW-1185">Reference proteome</keyword>
<dbReference type="PRINTS" id="PR00455">
    <property type="entry name" value="HTHTETR"/>
</dbReference>
<dbReference type="Pfam" id="PF00440">
    <property type="entry name" value="TetR_N"/>
    <property type="match status" value="1"/>
</dbReference>
<evidence type="ECO:0000256" key="1">
    <source>
        <dbReference type="ARBA" id="ARBA00023125"/>
    </source>
</evidence>
<evidence type="ECO:0000313" key="4">
    <source>
        <dbReference type="EMBL" id="SMG35961.1"/>
    </source>
</evidence>
<dbReference type="Gene3D" id="1.10.357.10">
    <property type="entry name" value="Tetracycline Repressor, domain 2"/>
    <property type="match status" value="1"/>
</dbReference>
<gene>
    <name evidence="4" type="ORF">SAMN06295960_2066</name>
</gene>
<name>A0A1X7K5C2_9BACL</name>